<keyword evidence="4" id="KW-1185">Reference proteome</keyword>
<dbReference type="PANTHER" id="PTHR31834:SF1">
    <property type="entry name" value="INITIATION-SPECIFIC ALPHA-1,6-MANNOSYLTRANSFERASE"/>
    <property type="match status" value="1"/>
</dbReference>
<dbReference type="InterPro" id="IPR039367">
    <property type="entry name" value="Och1-like"/>
</dbReference>
<dbReference type="Proteomes" id="UP001303473">
    <property type="component" value="Unassembled WGS sequence"/>
</dbReference>
<dbReference type="PANTHER" id="PTHR31834">
    <property type="entry name" value="INITIATION-SPECIFIC ALPHA-1,6-MANNOSYLTRANSFERASE"/>
    <property type="match status" value="1"/>
</dbReference>
<reference evidence="4" key="1">
    <citation type="journal article" date="2023" name="Mol. Phylogenet. Evol.">
        <title>Genome-scale phylogeny and comparative genomics of the fungal order Sordariales.</title>
        <authorList>
            <person name="Hensen N."/>
            <person name="Bonometti L."/>
            <person name="Westerberg I."/>
            <person name="Brannstrom I.O."/>
            <person name="Guillou S."/>
            <person name="Cros-Aarteil S."/>
            <person name="Calhoun S."/>
            <person name="Haridas S."/>
            <person name="Kuo A."/>
            <person name="Mondo S."/>
            <person name="Pangilinan J."/>
            <person name="Riley R."/>
            <person name="LaButti K."/>
            <person name="Andreopoulos B."/>
            <person name="Lipzen A."/>
            <person name="Chen C."/>
            <person name="Yan M."/>
            <person name="Daum C."/>
            <person name="Ng V."/>
            <person name="Clum A."/>
            <person name="Steindorff A."/>
            <person name="Ohm R.A."/>
            <person name="Martin F."/>
            <person name="Silar P."/>
            <person name="Natvig D.O."/>
            <person name="Lalanne C."/>
            <person name="Gautier V."/>
            <person name="Ament-Velasquez S.L."/>
            <person name="Kruys A."/>
            <person name="Hutchinson M.I."/>
            <person name="Powell A.J."/>
            <person name="Barry K."/>
            <person name="Miller A.N."/>
            <person name="Grigoriev I.V."/>
            <person name="Debuchy R."/>
            <person name="Gladieux P."/>
            <person name="Hiltunen Thoren M."/>
            <person name="Johannesson H."/>
        </authorList>
    </citation>
    <scope>NUCLEOTIDE SEQUENCE [LARGE SCALE GENOMIC DNA]</scope>
    <source>
        <strain evidence="4">CBS 340.73</strain>
    </source>
</reference>
<dbReference type="AlphaFoldDB" id="A0AAN6MZN8"/>
<keyword evidence="2" id="KW-0472">Membrane</keyword>
<dbReference type="GO" id="GO:0000136">
    <property type="term" value="C:mannan polymerase complex"/>
    <property type="evidence" value="ECO:0007669"/>
    <property type="project" value="TreeGrafter"/>
</dbReference>
<dbReference type="GO" id="GO:0006487">
    <property type="term" value="P:protein N-linked glycosylation"/>
    <property type="evidence" value="ECO:0007669"/>
    <property type="project" value="TreeGrafter"/>
</dbReference>
<evidence type="ECO:0000256" key="2">
    <source>
        <dbReference type="SAM" id="Phobius"/>
    </source>
</evidence>
<proteinExistence type="inferred from homology"/>
<dbReference type="InterPro" id="IPR007577">
    <property type="entry name" value="GlycoTrfase_DXD_sugar-bd_CS"/>
</dbReference>
<dbReference type="InterPro" id="IPR029044">
    <property type="entry name" value="Nucleotide-diphossugar_trans"/>
</dbReference>
<sequence length="338" mass="37584">MLAQFHQYRRNPLPISWRKLNRSTTIYIVFSIIAIALLYRHYSPIGVPREAEPGFRIDTSSEDGLLISRKIWQIMLPPSSSEGPSYKIDPEKLGDTASWLAQNPDYPYKLVGQKWADAFIGTRFAGDARLLHTYHSLQNPGSKSDLLRYLILSAEGGVYTDTDTVALKPIDVWVPAHLRRRVRLIVGIEFDQLDGGGWAEIPHELQFCQWTIAAAPGHPVFPAMVERSLDTLEYYAGGHNLTVSQYSPTSFEVMNSTGPAAWTDVVFAQLQLADPEITTLRNLSGMTEPTLYGDILVLPIDGFGMGQPHSNSSSSDGPIPEAALVKHNFRGSWRSSEG</sequence>
<keyword evidence="2" id="KW-0812">Transmembrane</keyword>
<evidence type="ECO:0000313" key="4">
    <source>
        <dbReference type="Proteomes" id="UP001303473"/>
    </source>
</evidence>
<dbReference type="EMBL" id="MU853883">
    <property type="protein sequence ID" value="KAK3936466.1"/>
    <property type="molecule type" value="Genomic_DNA"/>
</dbReference>
<gene>
    <name evidence="3" type="ORF">QBC46DRAFT_269614</name>
</gene>
<keyword evidence="2" id="KW-1133">Transmembrane helix</keyword>
<protein>
    <submittedName>
        <fullName evidence="3">Alpha-1,6-mannosyltransferase</fullName>
    </submittedName>
</protein>
<dbReference type="GO" id="GO:0000009">
    <property type="term" value="F:alpha-1,6-mannosyltransferase activity"/>
    <property type="evidence" value="ECO:0007669"/>
    <property type="project" value="InterPro"/>
</dbReference>
<organism evidence="3 4">
    <name type="scientific">Diplogelasinospora grovesii</name>
    <dbReference type="NCBI Taxonomy" id="303347"/>
    <lineage>
        <taxon>Eukaryota</taxon>
        <taxon>Fungi</taxon>
        <taxon>Dikarya</taxon>
        <taxon>Ascomycota</taxon>
        <taxon>Pezizomycotina</taxon>
        <taxon>Sordariomycetes</taxon>
        <taxon>Sordariomycetidae</taxon>
        <taxon>Sordariales</taxon>
        <taxon>Diplogelasinosporaceae</taxon>
        <taxon>Diplogelasinospora</taxon>
    </lineage>
</organism>
<comment type="caution">
    <text evidence="3">The sequence shown here is derived from an EMBL/GenBank/DDBJ whole genome shotgun (WGS) entry which is preliminary data.</text>
</comment>
<name>A0AAN6MZN8_9PEZI</name>
<comment type="similarity">
    <text evidence="1">Belongs to the glycosyltransferase 32 family.</text>
</comment>
<accession>A0AAN6MZN8</accession>
<feature type="transmembrane region" description="Helical" evidence="2">
    <location>
        <begin position="20"/>
        <end position="39"/>
    </location>
</feature>
<dbReference type="Pfam" id="PF04488">
    <property type="entry name" value="Gly_transf_sug"/>
    <property type="match status" value="1"/>
</dbReference>
<dbReference type="SUPFAM" id="SSF53448">
    <property type="entry name" value="Nucleotide-diphospho-sugar transferases"/>
    <property type="match status" value="1"/>
</dbReference>
<evidence type="ECO:0000256" key="1">
    <source>
        <dbReference type="ARBA" id="ARBA00009003"/>
    </source>
</evidence>
<evidence type="ECO:0000313" key="3">
    <source>
        <dbReference type="EMBL" id="KAK3936466.1"/>
    </source>
</evidence>
<dbReference type="Gene3D" id="3.90.550.20">
    <property type="match status" value="1"/>
</dbReference>